<gene>
    <name evidence="1" type="ORF">BOTNAR_0083g00030</name>
</gene>
<dbReference type="Proteomes" id="UP000297452">
    <property type="component" value="Unassembled WGS sequence"/>
</dbReference>
<dbReference type="EMBL" id="PQXJ01000083">
    <property type="protein sequence ID" value="TGO64920.1"/>
    <property type="molecule type" value="Genomic_DNA"/>
</dbReference>
<name>A0A4Z1J030_9HELO</name>
<evidence type="ECO:0000313" key="2">
    <source>
        <dbReference type="Proteomes" id="UP000297452"/>
    </source>
</evidence>
<keyword evidence="2" id="KW-1185">Reference proteome</keyword>
<accession>A0A4Z1J030</accession>
<protein>
    <submittedName>
        <fullName evidence="1">Uncharacterized protein</fullName>
    </submittedName>
</protein>
<proteinExistence type="predicted"/>
<reference evidence="1 2" key="1">
    <citation type="submission" date="2017-12" db="EMBL/GenBank/DDBJ databases">
        <title>Comparative genomics of Botrytis spp.</title>
        <authorList>
            <person name="Valero-Jimenez C.A."/>
            <person name="Tapia P."/>
            <person name="Veloso J."/>
            <person name="Silva-Moreno E."/>
            <person name="Staats M."/>
            <person name="Valdes J.H."/>
            <person name="Van Kan J.A.L."/>
        </authorList>
    </citation>
    <scope>NUCLEOTIDE SEQUENCE [LARGE SCALE GENOMIC DNA]</scope>
    <source>
        <strain evidence="1 2">MUCL2120</strain>
    </source>
</reference>
<comment type="caution">
    <text evidence="1">The sequence shown here is derived from an EMBL/GenBank/DDBJ whole genome shotgun (WGS) entry which is preliminary data.</text>
</comment>
<dbReference type="AlphaFoldDB" id="A0A4Z1J030"/>
<organism evidence="1 2">
    <name type="scientific">Botryotinia narcissicola</name>
    <dbReference type="NCBI Taxonomy" id="278944"/>
    <lineage>
        <taxon>Eukaryota</taxon>
        <taxon>Fungi</taxon>
        <taxon>Dikarya</taxon>
        <taxon>Ascomycota</taxon>
        <taxon>Pezizomycotina</taxon>
        <taxon>Leotiomycetes</taxon>
        <taxon>Helotiales</taxon>
        <taxon>Sclerotiniaceae</taxon>
        <taxon>Botryotinia</taxon>
    </lineage>
</organism>
<evidence type="ECO:0000313" key="1">
    <source>
        <dbReference type="EMBL" id="TGO64920.1"/>
    </source>
</evidence>
<sequence length="126" mass="14273">MPRSLNSKDLSEVKFGYVLTKLGSVCIQVFESKGGSCRCESSQNIYMVDVRNVLDRRNGRLKLSECSKDFTLTAKDSSRSDGRFEAKANRAVLKEKASEYLLDARFEWVVIENIGTIVTTKKFCLF</sequence>